<evidence type="ECO:0000313" key="2">
    <source>
        <dbReference type="EMBL" id="EFN59326.1"/>
    </source>
</evidence>
<dbReference type="KEGG" id="cvr:CHLNCDRAFT_17231"/>
<feature type="non-terminal residue" evidence="2">
    <location>
        <position position="1"/>
    </location>
</feature>
<dbReference type="STRING" id="554065.E1Z4C7"/>
<dbReference type="OMA" id="WLPEQGY"/>
<dbReference type="GO" id="GO:0008474">
    <property type="term" value="F:palmitoyl-(protein) hydrolase activity"/>
    <property type="evidence" value="ECO:0007669"/>
    <property type="project" value="TreeGrafter"/>
</dbReference>
<dbReference type="Gene3D" id="3.40.50.1820">
    <property type="entry name" value="alpha/beta hydrolase"/>
    <property type="match status" value="1"/>
</dbReference>
<dbReference type="InterPro" id="IPR029058">
    <property type="entry name" value="AB_hydrolase_fold"/>
</dbReference>
<organism evidence="3">
    <name type="scientific">Chlorella variabilis</name>
    <name type="common">Green alga</name>
    <dbReference type="NCBI Taxonomy" id="554065"/>
    <lineage>
        <taxon>Eukaryota</taxon>
        <taxon>Viridiplantae</taxon>
        <taxon>Chlorophyta</taxon>
        <taxon>core chlorophytes</taxon>
        <taxon>Trebouxiophyceae</taxon>
        <taxon>Chlorellales</taxon>
        <taxon>Chlorellaceae</taxon>
        <taxon>Chlorella clade</taxon>
        <taxon>Chlorella</taxon>
    </lineage>
</organism>
<protein>
    <recommendedName>
        <fullName evidence="1">Serine aminopeptidase S33 domain-containing protein</fullName>
    </recommendedName>
</protein>
<dbReference type="AlphaFoldDB" id="E1Z4C7"/>
<proteinExistence type="predicted"/>
<dbReference type="SUPFAM" id="SSF53474">
    <property type="entry name" value="alpha/beta-Hydrolases"/>
    <property type="match status" value="1"/>
</dbReference>
<name>E1Z4C7_CHLVA</name>
<dbReference type="Proteomes" id="UP000008141">
    <property type="component" value="Unassembled WGS sequence"/>
</dbReference>
<evidence type="ECO:0000259" key="1">
    <source>
        <dbReference type="Pfam" id="PF12146"/>
    </source>
</evidence>
<dbReference type="Pfam" id="PF12146">
    <property type="entry name" value="Hydrolase_4"/>
    <property type="match status" value="1"/>
</dbReference>
<dbReference type="OrthoDB" id="10249433at2759"/>
<dbReference type="EMBL" id="GL433836">
    <property type="protein sequence ID" value="EFN59326.1"/>
    <property type="molecule type" value="Genomic_DNA"/>
</dbReference>
<gene>
    <name evidence="2" type="ORF">CHLNCDRAFT_17231</name>
</gene>
<dbReference type="GO" id="GO:0016020">
    <property type="term" value="C:membrane"/>
    <property type="evidence" value="ECO:0007669"/>
    <property type="project" value="TreeGrafter"/>
</dbReference>
<dbReference type="GeneID" id="17358897"/>
<feature type="domain" description="Serine aminopeptidase S33" evidence="1">
    <location>
        <begin position="103"/>
        <end position="193"/>
    </location>
</feature>
<dbReference type="RefSeq" id="XP_005851428.1">
    <property type="nucleotide sequence ID" value="XM_005851366.1"/>
</dbReference>
<accession>E1Z4C7</accession>
<reference evidence="2 3" key="1">
    <citation type="journal article" date="2010" name="Plant Cell">
        <title>The Chlorella variabilis NC64A genome reveals adaptation to photosymbiosis, coevolution with viruses, and cryptic sex.</title>
        <authorList>
            <person name="Blanc G."/>
            <person name="Duncan G."/>
            <person name="Agarkova I."/>
            <person name="Borodovsky M."/>
            <person name="Gurnon J."/>
            <person name="Kuo A."/>
            <person name="Lindquist E."/>
            <person name="Lucas S."/>
            <person name="Pangilinan J."/>
            <person name="Polle J."/>
            <person name="Salamov A."/>
            <person name="Terry A."/>
            <person name="Yamada T."/>
            <person name="Dunigan D.D."/>
            <person name="Grigoriev I.V."/>
            <person name="Claverie J.M."/>
            <person name="Van Etten J.L."/>
        </authorList>
    </citation>
    <scope>NUCLEOTIDE SEQUENCE [LARGE SCALE GENOMIC DNA]</scope>
    <source>
        <strain evidence="2 3">NC64A</strain>
    </source>
</reference>
<dbReference type="PANTHER" id="PTHR12277">
    <property type="entry name" value="ALPHA/BETA HYDROLASE DOMAIN-CONTAINING PROTEIN"/>
    <property type="match status" value="1"/>
</dbReference>
<evidence type="ECO:0000313" key="3">
    <source>
        <dbReference type="Proteomes" id="UP000008141"/>
    </source>
</evidence>
<keyword evidence="3" id="KW-1185">Reference proteome</keyword>
<dbReference type="PANTHER" id="PTHR12277:SF81">
    <property type="entry name" value="PROTEIN ABHD13"/>
    <property type="match status" value="1"/>
</dbReference>
<dbReference type="eggNOG" id="KOG4391">
    <property type="taxonomic scope" value="Eukaryota"/>
</dbReference>
<sequence>LGGVAGLALGLLYFLQEKIIYVPRLPGIPSDYPYLPDSFQMAFEDVWLTTADGLRLHAWLMWPPHWGEERRRSAPTVIFFQENAGNMAFRLPFLKPMTRLLDCNVFIFSYRGYGRSQGTPSEQGLRLDAECAVDHILRRTDLDPRRVVLFGRSLGGAVAAHAAVRRRPQVAGLVLENTFTRILDLVPHTMPFLRPLVGPGKPFNFLVRNHWNTKVLLEQLTDLPTLFLSALEDEMLPPAQMKELF</sequence>
<dbReference type="FunCoup" id="E1Z4C7">
    <property type="interactions" value="1613"/>
</dbReference>
<feature type="non-terminal residue" evidence="2">
    <location>
        <position position="245"/>
    </location>
</feature>
<dbReference type="InParanoid" id="E1Z4C7"/>
<dbReference type="InterPro" id="IPR022742">
    <property type="entry name" value="Hydrolase_4"/>
</dbReference>